<sequence length="189" mass="19973">MGVRYKDALGYIDFPRDVTAQTRENAYAAYNQLAVQRVQAIGFNFSATDYLNSAGIGLIISLVEDANAAGRKVFAYGLNSHNRKLFRMVGLTERLTLVADEAEMQAKLAPPAEPQAAPAPMAEQKTPSEAVAEPAPAQAEPQAAPAPVAEQKPPTEAVIEPAPAPSEARAEPSAQVVPPAEQANPKAEA</sequence>
<accession>A0A2M8Q0Y0</accession>
<reference evidence="5 6" key="1">
    <citation type="submission" date="2017-11" db="EMBL/GenBank/DDBJ databases">
        <title>Evolution of Phototrophy in the Chloroflexi Phylum Driven by Horizontal Gene Transfer.</title>
        <authorList>
            <person name="Ward L.M."/>
            <person name="Hemp J."/>
            <person name="Shih P.M."/>
            <person name="Mcglynn S.E."/>
            <person name="Fischer W."/>
        </authorList>
    </citation>
    <scope>NUCLEOTIDE SEQUENCE [LARGE SCALE GENOMIC DNA]</scope>
    <source>
        <strain evidence="4">CP1_1M</strain>
        <strain evidence="3">JP3_13</strain>
    </source>
</reference>
<feature type="domain" description="STAS" evidence="2">
    <location>
        <begin position="1"/>
        <end position="95"/>
    </location>
</feature>
<evidence type="ECO:0000313" key="6">
    <source>
        <dbReference type="Proteomes" id="UP000229681"/>
    </source>
</evidence>
<name>A0A2M8Q0Y0_9CHLR</name>
<dbReference type="AlphaFoldDB" id="A0A2M8Q0Y0"/>
<comment type="caution">
    <text evidence="4">The sequence shown here is derived from an EMBL/GenBank/DDBJ whole genome shotgun (WGS) entry which is preliminary data.</text>
</comment>
<evidence type="ECO:0000313" key="3">
    <source>
        <dbReference type="EMBL" id="PJF35771.1"/>
    </source>
</evidence>
<dbReference type="InterPro" id="IPR002645">
    <property type="entry name" value="STAS_dom"/>
</dbReference>
<evidence type="ECO:0000259" key="2">
    <source>
        <dbReference type="PROSITE" id="PS50801"/>
    </source>
</evidence>
<feature type="compositionally biased region" description="Low complexity" evidence="1">
    <location>
        <begin position="114"/>
        <end position="154"/>
    </location>
</feature>
<feature type="region of interest" description="Disordered" evidence="1">
    <location>
        <begin position="108"/>
        <end position="189"/>
    </location>
</feature>
<dbReference type="PROSITE" id="PS50801">
    <property type="entry name" value="STAS"/>
    <property type="match status" value="1"/>
</dbReference>
<organism evidence="4 5">
    <name type="scientific">Candidatus Thermofonsia Clade 1 bacterium</name>
    <dbReference type="NCBI Taxonomy" id="2364210"/>
    <lineage>
        <taxon>Bacteria</taxon>
        <taxon>Bacillati</taxon>
        <taxon>Chloroflexota</taxon>
        <taxon>Candidatus Thermofontia</taxon>
        <taxon>Candidatus Thermofonsia Clade 1</taxon>
    </lineage>
</organism>
<evidence type="ECO:0000256" key="1">
    <source>
        <dbReference type="SAM" id="MobiDB-lite"/>
    </source>
</evidence>
<dbReference type="Proteomes" id="UP000228947">
    <property type="component" value="Unassembled WGS sequence"/>
</dbReference>
<dbReference type="SUPFAM" id="SSF52091">
    <property type="entry name" value="SpoIIaa-like"/>
    <property type="match status" value="1"/>
</dbReference>
<dbReference type="EMBL" id="PGTL01000001">
    <property type="protein sequence ID" value="PJF43453.1"/>
    <property type="molecule type" value="Genomic_DNA"/>
</dbReference>
<protein>
    <recommendedName>
        <fullName evidence="2">STAS domain-containing protein</fullName>
    </recommendedName>
</protein>
<dbReference type="Pfam" id="PF01740">
    <property type="entry name" value="STAS"/>
    <property type="match status" value="1"/>
</dbReference>
<evidence type="ECO:0000313" key="5">
    <source>
        <dbReference type="Proteomes" id="UP000228947"/>
    </source>
</evidence>
<evidence type="ECO:0000313" key="4">
    <source>
        <dbReference type="EMBL" id="PJF43453.1"/>
    </source>
</evidence>
<dbReference type="Gene3D" id="3.30.750.24">
    <property type="entry name" value="STAS domain"/>
    <property type="match status" value="1"/>
</dbReference>
<gene>
    <name evidence="3" type="ORF">CUN49_08820</name>
    <name evidence="4" type="ORF">CUN50_00595</name>
</gene>
<dbReference type="Proteomes" id="UP000229681">
    <property type="component" value="Unassembled WGS sequence"/>
</dbReference>
<accession>A0A2M8PDZ9</accession>
<dbReference type="InterPro" id="IPR036513">
    <property type="entry name" value="STAS_dom_sf"/>
</dbReference>
<proteinExistence type="predicted"/>
<feature type="compositionally biased region" description="Low complexity" evidence="1">
    <location>
        <begin position="165"/>
        <end position="174"/>
    </location>
</feature>
<dbReference type="CDD" id="cd07043">
    <property type="entry name" value="STAS_anti-anti-sigma_factors"/>
    <property type="match status" value="1"/>
</dbReference>
<dbReference type="EMBL" id="PGTM01000112">
    <property type="protein sequence ID" value="PJF35771.1"/>
    <property type="molecule type" value="Genomic_DNA"/>
</dbReference>